<accession>A0ABQ9VNK8</accession>
<dbReference type="Pfam" id="PF15903">
    <property type="entry name" value="PL48"/>
    <property type="match status" value="1"/>
</dbReference>
<dbReference type="InterPro" id="IPR031780">
    <property type="entry name" value="FAM65_N"/>
</dbReference>
<comment type="caution">
    <text evidence="3">The sequence shown here is derived from an EMBL/GenBank/DDBJ whole genome shotgun (WGS) entry which is preliminary data.</text>
</comment>
<sequence>MEGRRETGRICVPGLVGYARLCPGDQYEVFMRLGRQRWKLKGRIESDDSQTWDEEEKAFIPTLHENLDIKVMELRGLGSLAVGAVTCDIADFFTTWPQVIVVDITELGTIKLQLEVQWNWRPGLSLQPPPAFLALLPFLLRNPWRLKPQGLKLGGHFPGPPGLGSSEEAHLSRKALLAAPTPSFLAYPGCLQAQG</sequence>
<dbReference type="EMBL" id="JASSZA010000005">
    <property type="protein sequence ID" value="KAK2110153.1"/>
    <property type="molecule type" value="Genomic_DNA"/>
</dbReference>
<evidence type="ECO:0000313" key="3">
    <source>
        <dbReference type="EMBL" id="KAK2110153.1"/>
    </source>
</evidence>
<dbReference type="InterPro" id="IPR026136">
    <property type="entry name" value="RIPOR3"/>
</dbReference>
<evidence type="ECO:0000256" key="1">
    <source>
        <dbReference type="ARBA" id="ARBA00005744"/>
    </source>
</evidence>
<evidence type="ECO:0000259" key="2">
    <source>
        <dbReference type="Pfam" id="PF15903"/>
    </source>
</evidence>
<evidence type="ECO:0000313" key="4">
    <source>
        <dbReference type="Proteomes" id="UP001266305"/>
    </source>
</evidence>
<reference evidence="3 4" key="1">
    <citation type="submission" date="2023-05" db="EMBL/GenBank/DDBJ databases">
        <title>B98-5 Cell Line De Novo Hybrid Assembly: An Optical Mapping Approach.</title>
        <authorList>
            <person name="Kananen K."/>
            <person name="Auerbach J.A."/>
            <person name="Kautto E."/>
            <person name="Blachly J.S."/>
        </authorList>
    </citation>
    <scope>NUCLEOTIDE SEQUENCE [LARGE SCALE GENOMIC DNA]</scope>
    <source>
        <strain evidence="3">B95-8</strain>
        <tissue evidence="3">Cell line</tissue>
    </source>
</reference>
<name>A0ABQ9VNK8_SAGOE</name>
<organism evidence="3 4">
    <name type="scientific">Saguinus oedipus</name>
    <name type="common">Cotton-top tamarin</name>
    <name type="synonym">Oedipomidas oedipus</name>
    <dbReference type="NCBI Taxonomy" id="9490"/>
    <lineage>
        <taxon>Eukaryota</taxon>
        <taxon>Metazoa</taxon>
        <taxon>Chordata</taxon>
        <taxon>Craniata</taxon>
        <taxon>Vertebrata</taxon>
        <taxon>Euteleostomi</taxon>
        <taxon>Mammalia</taxon>
        <taxon>Eutheria</taxon>
        <taxon>Euarchontoglires</taxon>
        <taxon>Primates</taxon>
        <taxon>Haplorrhini</taxon>
        <taxon>Platyrrhini</taxon>
        <taxon>Cebidae</taxon>
        <taxon>Callitrichinae</taxon>
        <taxon>Saguinus</taxon>
    </lineage>
</organism>
<proteinExistence type="inferred from homology"/>
<dbReference type="Proteomes" id="UP001266305">
    <property type="component" value="Unassembled WGS sequence"/>
</dbReference>
<dbReference type="PANTHER" id="PTHR15829:SF15">
    <property type="entry name" value="RIPOR FAMILY MEMBER 3"/>
    <property type="match status" value="1"/>
</dbReference>
<comment type="similarity">
    <text evidence="1">Belongs to the RIPOR family.</text>
</comment>
<feature type="domain" description="FAM65 N-terminal" evidence="2">
    <location>
        <begin position="10"/>
        <end position="119"/>
    </location>
</feature>
<dbReference type="PANTHER" id="PTHR15829">
    <property type="entry name" value="PROTEIN KINASE PKN/PRK1, EFFECTOR"/>
    <property type="match status" value="1"/>
</dbReference>
<gene>
    <name evidence="3" type="ORF">P7K49_009899</name>
</gene>
<keyword evidence="4" id="KW-1185">Reference proteome</keyword>
<protein>
    <recommendedName>
        <fullName evidence="2">FAM65 N-terminal domain-containing protein</fullName>
    </recommendedName>
</protein>